<keyword evidence="4" id="KW-1185">Reference proteome</keyword>
<dbReference type="EMBL" id="JACSCY010000006">
    <property type="protein sequence ID" value="MBC6611237.1"/>
    <property type="molecule type" value="Genomic_DNA"/>
</dbReference>
<gene>
    <name evidence="3" type="ORF">H8B15_09900</name>
</gene>
<comment type="caution">
    <text evidence="3">The sequence shown here is derived from an EMBL/GenBank/DDBJ whole genome shotgun (WGS) entry which is preliminary data.</text>
</comment>
<dbReference type="Pfam" id="PF04389">
    <property type="entry name" value="Peptidase_M28"/>
    <property type="match status" value="1"/>
</dbReference>
<dbReference type="Proteomes" id="UP000622017">
    <property type="component" value="Unassembled WGS sequence"/>
</dbReference>
<evidence type="ECO:0000259" key="2">
    <source>
        <dbReference type="Pfam" id="PF04389"/>
    </source>
</evidence>
<feature type="chain" id="PRO_5045556444" evidence="1">
    <location>
        <begin position="19"/>
        <end position="437"/>
    </location>
</feature>
<dbReference type="RefSeq" id="WP_187319528.1">
    <property type="nucleotide sequence ID" value="NZ_JACSCY010000006.1"/>
</dbReference>
<evidence type="ECO:0000313" key="4">
    <source>
        <dbReference type="Proteomes" id="UP000622017"/>
    </source>
</evidence>
<reference evidence="3 4" key="1">
    <citation type="submission" date="2020-08" db="EMBL/GenBank/DDBJ databases">
        <title>Hymenobacter sp.</title>
        <authorList>
            <person name="Kim M.K."/>
        </authorList>
    </citation>
    <scope>NUCLEOTIDE SEQUENCE [LARGE SCALE GENOMIC DNA]</scope>
    <source>
        <strain evidence="3 4">BT507</strain>
    </source>
</reference>
<name>A0ABR7MJH6_9BACT</name>
<dbReference type="PANTHER" id="PTHR12147">
    <property type="entry name" value="METALLOPEPTIDASE M28 FAMILY MEMBER"/>
    <property type="match status" value="1"/>
</dbReference>
<accession>A0ABR7MJH6</accession>
<sequence length="437" mass="46799">MKHLLLAASLLVGFQATAQKQPAVSAATVERVARTLTADDMGGRPSAGPGNLKAGQFLAAEFKRIGLKPLPGKEGFLQEFEAYEAQTSARTATLNGTALPPDNIVLSSGLPQLNWTNTDATVRTVQVGAQDNLFQVVRPLLDLHENAVVIVDPAHQAQFKRLLGLNRGSVKAQQPAAHAVAMLLATAPLAEAAPTFAVTATTTIKPVAMRNVVGTLPGRDKKLASEMVVFSGHYDHLGITQAVAGDSIANGADDDASGTTAVVALAEYYKKQKKNARTLVFVAFTAEEIGGFGSQYFSRQLDPDKVVAMFNIEMIGKVAKFGPNTAFITGYERSDFGPLLQQNLEGSPFRFEPDPYPEQNLFYRSDNATLARLGVPAHTISTDQIPTDKLYHSVDDEIESLDLQNMTAVINAIARSATGIISGQQTPTRVAKESVQR</sequence>
<dbReference type="Gene3D" id="3.40.630.10">
    <property type="entry name" value="Zn peptidases"/>
    <property type="match status" value="1"/>
</dbReference>
<protein>
    <submittedName>
        <fullName evidence="3">M20/M25/M40 family metallo-hydrolase</fullName>
    </submittedName>
</protein>
<dbReference type="SUPFAM" id="SSF53187">
    <property type="entry name" value="Zn-dependent exopeptidases"/>
    <property type="match status" value="1"/>
</dbReference>
<keyword evidence="1" id="KW-0732">Signal</keyword>
<evidence type="ECO:0000313" key="3">
    <source>
        <dbReference type="EMBL" id="MBC6611237.1"/>
    </source>
</evidence>
<organism evidence="3 4">
    <name type="scientific">Hymenobacter citatus</name>
    <dbReference type="NCBI Taxonomy" id="2763506"/>
    <lineage>
        <taxon>Bacteria</taxon>
        <taxon>Pseudomonadati</taxon>
        <taxon>Bacteroidota</taxon>
        <taxon>Cytophagia</taxon>
        <taxon>Cytophagales</taxon>
        <taxon>Hymenobacteraceae</taxon>
        <taxon>Hymenobacter</taxon>
    </lineage>
</organism>
<dbReference type="InterPro" id="IPR007484">
    <property type="entry name" value="Peptidase_M28"/>
</dbReference>
<feature type="domain" description="Peptidase M28" evidence="2">
    <location>
        <begin position="211"/>
        <end position="414"/>
    </location>
</feature>
<feature type="signal peptide" evidence="1">
    <location>
        <begin position="1"/>
        <end position="18"/>
    </location>
</feature>
<evidence type="ECO:0000256" key="1">
    <source>
        <dbReference type="SAM" id="SignalP"/>
    </source>
</evidence>
<proteinExistence type="predicted"/>
<dbReference type="InterPro" id="IPR045175">
    <property type="entry name" value="M28_fam"/>
</dbReference>
<dbReference type="PANTHER" id="PTHR12147:SF26">
    <property type="entry name" value="PEPTIDASE M28 DOMAIN-CONTAINING PROTEIN"/>
    <property type="match status" value="1"/>
</dbReference>